<dbReference type="InterPro" id="IPR054550">
    <property type="entry name" value="Mala_s_1-like"/>
</dbReference>
<evidence type="ECO:0000313" key="3">
    <source>
        <dbReference type="Proteomes" id="UP000510686"/>
    </source>
</evidence>
<gene>
    <name evidence="2" type="primary">TRI14_1</name>
    <name evidence="2" type="ORF">G6M90_00g029410</name>
</gene>
<protein>
    <submittedName>
        <fullName evidence="2">Trichothecene biosynthesis protein 14</fullName>
    </submittedName>
</protein>
<keyword evidence="3" id="KW-1185">Reference proteome</keyword>
<dbReference type="EMBL" id="CP058932">
    <property type="protein sequence ID" value="QLI65241.1"/>
    <property type="molecule type" value="Genomic_DNA"/>
</dbReference>
<evidence type="ECO:0000313" key="2">
    <source>
        <dbReference type="EMBL" id="QLI65241.1"/>
    </source>
</evidence>
<reference evidence="2 3" key="1">
    <citation type="submission" date="2020-07" db="EMBL/GenBank/DDBJ databases">
        <title>Telomere length de novo assembly of all 7 chromosomes of the fungus, Metarhizium brunneum, using a novel assembly pipeline.</title>
        <authorList>
            <person name="Saud z."/>
            <person name="Kortsinoglou A."/>
            <person name="Kouvelis V.N."/>
            <person name="Butt T.M."/>
        </authorList>
    </citation>
    <scope>NUCLEOTIDE SEQUENCE [LARGE SCALE GENOMIC DNA]</scope>
    <source>
        <strain evidence="2 3">4556</strain>
    </source>
</reference>
<dbReference type="Proteomes" id="UP000510686">
    <property type="component" value="Chromosome 1"/>
</dbReference>
<dbReference type="Pfam" id="PF22701">
    <property type="entry name" value="Mala_s_1-like"/>
    <property type="match status" value="1"/>
</dbReference>
<organism evidence="2 3">
    <name type="scientific">Metarhizium brunneum</name>
    <dbReference type="NCBI Taxonomy" id="500148"/>
    <lineage>
        <taxon>Eukaryota</taxon>
        <taxon>Fungi</taxon>
        <taxon>Dikarya</taxon>
        <taxon>Ascomycota</taxon>
        <taxon>Pezizomycotina</taxon>
        <taxon>Sordariomycetes</taxon>
        <taxon>Hypocreomycetidae</taxon>
        <taxon>Hypocreales</taxon>
        <taxon>Clavicipitaceae</taxon>
        <taxon>Metarhizium</taxon>
    </lineage>
</organism>
<dbReference type="OrthoDB" id="4434395at2759"/>
<feature type="chain" id="PRO_5028862395" evidence="1">
    <location>
        <begin position="25"/>
        <end position="359"/>
    </location>
</feature>
<feature type="signal peptide" evidence="1">
    <location>
        <begin position="1"/>
        <end position="24"/>
    </location>
</feature>
<name>A0A7D5YPC8_9HYPO</name>
<dbReference type="CDD" id="cd12811">
    <property type="entry name" value="MALA"/>
    <property type="match status" value="1"/>
</dbReference>
<proteinExistence type="predicted"/>
<dbReference type="AlphaFoldDB" id="A0A7D5YPC8"/>
<sequence>MRAGVLPSLTALGAVASALPATDGANGANGNTAAGTDVIINVPQLYPESADFNKKNGLTYFSKLYNAAVAVVDVSKDSVVDTITFDRTDVAEFHASGVEIDQKTNQLSVTINAGIAFDTAGANVSGDNFLYKVDLNGDKPKELWHANLTAVTNGAYGGCQDMVHDTCGNTFVVCTYPGAIIKVNADGTKAIPWYLSNYTKPGTSPILPGLTGIVASGDLLIANDAQAKQLVSFNKRDSLGKRVVIPVTGLTGESGDDGVYLPEKYGGKVLLTQLSTEGTNVFVSKDGWKSAEFVTKIASAYTPQDKGGFAVATVQIQDKIYGVIEYFLDDKNGGLAGNRTKFELEDLTTKIDQAVQGKI</sequence>
<dbReference type="KEGG" id="mbrn:26245864"/>
<evidence type="ECO:0000256" key="1">
    <source>
        <dbReference type="SAM" id="SignalP"/>
    </source>
</evidence>
<dbReference type="RefSeq" id="XP_014541229.1">
    <property type="nucleotide sequence ID" value="XM_014685743.1"/>
</dbReference>
<dbReference type="SUPFAM" id="SSF63825">
    <property type="entry name" value="YWTD domain"/>
    <property type="match status" value="1"/>
</dbReference>
<keyword evidence="1" id="KW-0732">Signal</keyword>
<accession>A0A7D5YPC8</accession>
<dbReference type="GeneID" id="26245864"/>